<dbReference type="PANTHER" id="PTHR30354">
    <property type="entry name" value="GNT FAMILY GLUCONATE TRANSPORTER"/>
    <property type="match status" value="1"/>
</dbReference>
<dbReference type="Pfam" id="PF02447">
    <property type="entry name" value="GntP_permease"/>
    <property type="match status" value="1"/>
</dbReference>
<feature type="transmembrane region" description="Helical" evidence="1">
    <location>
        <begin position="104"/>
        <end position="129"/>
    </location>
</feature>
<dbReference type="AlphaFoldDB" id="A0A427V963"/>
<protein>
    <submittedName>
        <fullName evidence="2">Permease DsdX</fullName>
    </submittedName>
</protein>
<feature type="transmembrane region" description="Helical" evidence="1">
    <location>
        <begin position="228"/>
        <end position="247"/>
    </location>
</feature>
<gene>
    <name evidence="2" type="ORF">EGT71_01800</name>
</gene>
<dbReference type="RefSeq" id="WP_125292319.1">
    <property type="nucleotide sequence ID" value="NZ_RHWZ01000002.1"/>
</dbReference>
<evidence type="ECO:0000313" key="2">
    <source>
        <dbReference type="EMBL" id="RSE29272.1"/>
    </source>
</evidence>
<keyword evidence="1" id="KW-0812">Transmembrane</keyword>
<dbReference type="Proteomes" id="UP000275331">
    <property type="component" value="Unassembled WGS sequence"/>
</dbReference>
<comment type="caution">
    <text evidence="2">The sequence shown here is derived from an EMBL/GenBank/DDBJ whole genome shotgun (WGS) entry which is preliminary data.</text>
</comment>
<dbReference type="OrthoDB" id="9787129at2"/>
<feature type="transmembrane region" description="Helical" evidence="1">
    <location>
        <begin position="259"/>
        <end position="283"/>
    </location>
</feature>
<dbReference type="GO" id="GO:0015128">
    <property type="term" value="F:gluconate transmembrane transporter activity"/>
    <property type="evidence" value="ECO:0007669"/>
    <property type="project" value="InterPro"/>
</dbReference>
<feature type="transmembrane region" description="Helical" evidence="1">
    <location>
        <begin position="6"/>
        <end position="23"/>
    </location>
</feature>
<dbReference type="PANTHER" id="PTHR30354:SF6">
    <property type="entry name" value="D-SERINE TRANSPORTER DSDX"/>
    <property type="match status" value="1"/>
</dbReference>
<reference evidence="2 3" key="1">
    <citation type="submission" date="2018-10" db="EMBL/GenBank/DDBJ databases">
        <title>Transmission dynamics of multidrug resistant bacteria on intensive care unit surfaces.</title>
        <authorList>
            <person name="D'Souza A.W."/>
            <person name="Potter R.F."/>
            <person name="Wallace M."/>
            <person name="Shupe A."/>
            <person name="Patel S."/>
            <person name="Sun S."/>
            <person name="Gul D."/>
            <person name="Kwon J.H."/>
            <person name="Andleeb S."/>
            <person name="Burnham C.-A.D."/>
            <person name="Dantas G."/>
        </authorList>
    </citation>
    <scope>NUCLEOTIDE SEQUENCE [LARGE SCALE GENOMIC DNA]</scope>
    <source>
        <strain evidence="2 3">AS_373</strain>
    </source>
</reference>
<keyword evidence="1" id="KW-0472">Membrane</keyword>
<feature type="transmembrane region" description="Helical" evidence="1">
    <location>
        <begin position="345"/>
        <end position="367"/>
    </location>
</feature>
<feature type="transmembrane region" description="Helical" evidence="1">
    <location>
        <begin position="387"/>
        <end position="410"/>
    </location>
</feature>
<evidence type="ECO:0000256" key="1">
    <source>
        <dbReference type="SAM" id="Phobius"/>
    </source>
</evidence>
<dbReference type="NCBIfam" id="TIGR00791">
    <property type="entry name" value="gntP"/>
    <property type="match status" value="1"/>
</dbReference>
<feature type="transmembrane region" description="Helical" evidence="1">
    <location>
        <begin position="30"/>
        <end position="52"/>
    </location>
</feature>
<name>A0A427V963_9ENTR</name>
<organism evidence="2 3">
    <name type="scientific">Atlantibacter subterraneus</name>
    <dbReference type="NCBI Taxonomy" id="255519"/>
    <lineage>
        <taxon>Bacteria</taxon>
        <taxon>Pseudomonadati</taxon>
        <taxon>Pseudomonadota</taxon>
        <taxon>Gammaproteobacteria</taxon>
        <taxon>Enterobacterales</taxon>
        <taxon>Enterobacteriaceae</taxon>
        <taxon>Atlantibacter</taxon>
    </lineage>
</organism>
<proteinExistence type="predicted"/>
<feature type="transmembrane region" description="Helical" evidence="1">
    <location>
        <begin position="141"/>
        <end position="159"/>
    </location>
</feature>
<keyword evidence="1" id="KW-1133">Transmembrane helix</keyword>
<sequence length="447" mass="47611">MQHDSWLLIVLIVSVISIVLMVIRGKIHAFLALIIACFGLGLGSGMSITGVVDAIEMGIGGTLGNLIAIIGLGGILGKILEESGGAERLAKTLLNSFGPRKSHWVMAMVGAIAGIPVFFEVGFVLLIPLVYEIARQTKMNLLYLSIPLALSLMTIHCILPPHPAAMAITTMLNADVGKVIIYGLAVGIPTIIFAGPVWVRITCKKEITPAQIQFLETRTNSKETVRELPGFGITLFTICLPLLLMVVKTLTSGLAEEMLIRRFTLAVGTPLTALMISLVFAFWSLGLRQGRSMMQLLEISQRSFPVLAGIVFVIGAGGAFNSVLLKSGVGEVISGMLLSTHINPVILAWFIAWIMHLAVGSATVAMISAASMISPMLAADHQLTPEILVIAIGAGSIGWAHVTDSAFWIVREYLGISLSEALKKFTGATVLASVIALLATLVLDHFI</sequence>
<dbReference type="EMBL" id="RHXB01000001">
    <property type="protein sequence ID" value="RSE29272.1"/>
    <property type="molecule type" value="Genomic_DNA"/>
</dbReference>
<dbReference type="InterPro" id="IPR003474">
    <property type="entry name" value="Glcn_transporter"/>
</dbReference>
<dbReference type="PIRSF" id="PIRSF002746">
    <property type="entry name" value="Gluconate_transporter"/>
    <property type="match status" value="1"/>
</dbReference>
<evidence type="ECO:0000313" key="3">
    <source>
        <dbReference type="Proteomes" id="UP000275331"/>
    </source>
</evidence>
<dbReference type="GO" id="GO:0005886">
    <property type="term" value="C:plasma membrane"/>
    <property type="evidence" value="ECO:0007669"/>
    <property type="project" value="TreeGrafter"/>
</dbReference>
<feature type="transmembrane region" description="Helical" evidence="1">
    <location>
        <begin position="179"/>
        <end position="199"/>
    </location>
</feature>
<feature type="transmembrane region" description="Helical" evidence="1">
    <location>
        <begin position="304"/>
        <end position="325"/>
    </location>
</feature>
<accession>A0A427V963</accession>
<feature type="transmembrane region" description="Helical" evidence="1">
    <location>
        <begin position="425"/>
        <end position="443"/>
    </location>
</feature>